<dbReference type="PANTHER" id="PTHR43280:SF29">
    <property type="entry name" value="ARAC-FAMILY TRANSCRIPTIONAL REGULATOR"/>
    <property type="match status" value="1"/>
</dbReference>
<dbReference type="GO" id="GO:0043565">
    <property type="term" value="F:sequence-specific DNA binding"/>
    <property type="evidence" value="ECO:0007669"/>
    <property type="project" value="InterPro"/>
</dbReference>
<feature type="transmembrane region" description="Helical" evidence="4">
    <location>
        <begin position="219"/>
        <end position="236"/>
    </location>
</feature>
<keyword evidence="7" id="KW-1185">Reference proteome</keyword>
<dbReference type="GO" id="GO:0003700">
    <property type="term" value="F:DNA-binding transcription factor activity"/>
    <property type="evidence" value="ECO:0007669"/>
    <property type="project" value="InterPro"/>
</dbReference>
<dbReference type="SUPFAM" id="SSF46689">
    <property type="entry name" value="Homeodomain-like"/>
    <property type="match status" value="1"/>
</dbReference>
<name>A0A7W4WAC3_9GAMM</name>
<feature type="transmembrane region" description="Helical" evidence="4">
    <location>
        <begin position="6"/>
        <end position="23"/>
    </location>
</feature>
<reference evidence="6 7" key="1">
    <citation type="submission" date="2020-08" db="EMBL/GenBank/DDBJ databases">
        <title>Genomic Encyclopedia of Type Strains, Phase III (KMG-III): the genomes of soil and plant-associated and newly described type strains.</title>
        <authorList>
            <person name="Whitman W."/>
        </authorList>
    </citation>
    <scope>NUCLEOTIDE SEQUENCE [LARGE SCALE GENOMIC DNA]</scope>
    <source>
        <strain evidence="6 7">CECT 8799</strain>
    </source>
</reference>
<feature type="transmembrane region" description="Helical" evidence="4">
    <location>
        <begin position="136"/>
        <end position="161"/>
    </location>
</feature>
<dbReference type="AlphaFoldDB" id="A0A7W4WAC3"/>
<dbReference type="InterPro" id="IPR018062">
    <property type="entry name" value="HTH_AraC-typ_CS"/>
</dbReference>
<feature type="transmembrane region" description="Helical" evidence="4">
    <location>
        <begin position="99"/>
        <end position="116"/>
    </location>
</feature>
<evidence type="ECO:0000256" key="2">
    <source>
        <dbReference type="ARBA" id="ARBA00023125"/>
    </source>
</evidence>
<keyword evidence="4" id="KW-0812">Transmembrane</keyword>
<evidence type="ECO:0000256" key="4">
    <source>
        <dbReference type="SAM" id="Phobius"/>
    </source>
</evidence>
<dbReference type="Pfam" id="PF12833">
    <property type="entry name" value="HTH_18"/>
    <property type="match status" value="1"/>
</dbReference>
<dbReference type="PANTHER" id="PTHR43280">
    <property type="entry name" value="ARAC-FAMILY TRANSCRIPTIONAL REGULATOR"/>
    <property type="match status" value="1"/>
</dbReference>
<keyword evidence="1" id="KW-0805">Transcription regulation</keyword>
<accession>A0A7W4WAC3</accession>
<feature type="transmembrane region" description="Helical" evidence="4">
    <location>
        <begin position="182"/>
        <end position="199"/>
    </location>
</feature>
<evidence type="ECO:0000259" key="5">
    <source>
        <dbReference type="PROSITE" id="PS01124"/>
    </source>
</evidence>
<dbReference type="EMBL" id="JACHWZ010000005">
    <property type="protein sequence ID" value="MBB3060560.1"/>
    <property type="molecule type" value="Genomic_DNA"/>
</dbReference>
<dbReference type="InterPro" id="IPR018060">
    <property type="entry name" value="HTH_AraC"/>
</dbReference>
<protein>
    <submittedName>
        <fullName evidence="6">AraC-like DNA-binding protein</fullName>
    </submittedName>
</protein>
<dbReference type="InterPro" id="IPR009057">
    <property type="entry name" value="Homeodomain-like_sf"/>
</dbReference>
<dbReference type="SMART" id="SM00342">
    <property type="entry name" value="HTH_ARAC"/>
    <property type="match status" value="1"/>
</dbReference>
<gene>
    <name evidence="6" type="ORF">FHS09_001379</name>
</gene>
<evidence type="ECO:0000256" key="1">
    <source>
        <dbReference type="ARBA" id="ARBA00023015"/>
    </source>
</evidence>
<comment type="caution">
    <text evidence="6">The sequence shown here is derived from an EMBL/GenBank/DDBJ whole genome shotgun (WGS) entry which is preliminary data.</text>
</comment>
<dbReference type="PROSITE" id="PS00041">
    <property type="entry name" value="HTH_ARAC_FAMILY_1"/>
    <property type="match status" value="1"/>
</dbReference>
<keyword evidence="3" id="KW-0804">Transcription</keyword>
<keyword evidence="4" id="KW-0472">Membrane</keyword>
<feature type="domain" description="HTH araC/xylS-type" evidence="5">
    <location>
        <begin position="276"/>
        <end position="381"/>
    </location>
</feature>
<evidence type="ECO:0000313" key="7">
    <source>
        <dbReference type="Proteomes" id="UP000535937"/>
    </source>
</evidence>
<sequence>MAALSLSMMTLGIIGFSLHLLLIKVKTAPYLAPLIVALLSLAAISSGALVFSAIPSLTYYYIAAIPPTFFILAPSLWLYSQALTSHLPWHFRQKYFIHYLPGFFALIVTVLILLLPDQAKHAIFFSNKEVDPGYTLFVVVSLFVAVVLWLTQSSVYLYKIVRCIILYNKQLNQVFAENKSKTLTWLNFLTYLIALAWIWSVLALLSDDSRAPFLLNEEIGMMLTLLVAWVLAYHGLQQQPGFMKLYNNISEPLNVVIQEESKNKYQRSALGDEQSRRIANKLKQALYEEQLYLDPDLTLYKLANHLGVSANYLSQTLNQTINMSFFEYVNAARIEAAKTKLLNKEDSVLNIAMGVGFNARSSFYKAFKACTGVTPSEFQKVNSAKAGQL</sequence>
<evidence type="ECO:0000256" key="3">
    <source>
        <dbReference type="ARBA" id="ARBA00023163"/>
    </source>
</evidence>
<dbReference type="RefSeq" id="WP_183458047.1">
    <property type="nucleotide sequence ID" value="NZ_JACHWZ010000005.1"/>
</dbReference>
<keyword evidence="4" id="KW-1133">Transmembrane helix</keyword>
<feature type="transmembrane region" description="Helical" evidence="4">
    <location>
        <begin position="60"/>
        <end position="79"/>
    </location>
</feature>
<feature type="transmembrane region" description="Helical" evidence="4">
    <location>
        <begin position="30"/>
        <end position="54"/>
    </location>
</feature>
<evidence type="ECO:0000313" key="6">
    <source>
        <dbReference type="EMBL" id="MBB3060560.1"/>
    </source>
</evidence>
<dbReference type="Gene3D" id="1.10.10.60">
    <property type="entry name" value="Homeodomain-like"/>
    <property type="match status" value="2"/>
</dbReference>
<dbReference type="PROSITE" id="PS01124">
    <property type="entry name" value="HTH_ARAC_FAMILY_2"/>
    <property type="match status" value="1"/>
</dbReference>
<dbReference type="Proteomes" id="UP000535937">
    <property type="component" value="Unassembled WGS sequence"/>
</dbReference>
<keyword evidence="2 6" id="KW-0238">DNA-binding</keyword>
<proteinExistence type="predicted"/>
<organism evidence="6 7">
    <name type="scientific">Microbulbifer rhizosphaerae</name>
    <dbReference type="NCBI Taxonomy" id="1562603"/>
    <lineage>
        <taxon>Bacteria</taxon>
        <taxon>Pseudomonadati</taxon>
        <taxon>Pseudomonadota</taxon>
        <taxon>Gammaproteobacteria</taxon>
        <taxon>Cellvibrionales</taxon>
        <taxon>Microbulbiferaceae</taxon>
        <taxon>Microbulbifer</taxon>
    </lineage>
</organism>